<keyword evidence="3" id="KW-1185">Reference proteome</keyword>
<name>A0A7X1P009_9DEIO</name>
<dbReference type="EMBL" id="WBSL01000028">
    <property type="protein sequence ID" value="MPY68414.1"/>
    <property type="molecule type" value="Genomic_DNA"/>
</dbReference>
<dbReference type="RefSeq" id="WP_152872678.1">
    <property type="nucleotide sequence ID" value="NZ_WBSL01000028.1"/>
</dbReference>
<evidence type="ECO:0000313" key="2">
    <source>
        <dbReference type="EMBL" id="MPY68414.1"/>
    </source>
</evidence>
<comment type="caution">
    <text evidence="2">The sequence shown here is derived from an EMBL/GenBank/DDBJ whole genome shotgun (WGS) entry which is preliminary data.</text>
</comment>
<keyword evidence="1" id="KW-0812">Transmembrane</keyword>
<sequence>MAHLIHGVSFGDEHSAMEPTFVSSKETAAPVPHEQNAMTDDVRKYLEMIQGVITRLASHSFLLKGWTVTLASALLGFAGREQDDQLARLALLPTLIFWALDAYYLGQEQRHRLLFAQARDGVSPPFSFNAPPLTLGTWIRALWSVTVVGLHGSISLFALYLSFVWR</sequence>
<proteinExistence type="predicted"/>
<evidence type="ECO:0000256" key="1">
    <source>
        <dbReference type="SAM" id="Phobius"/>
    </source>
</evidence>
<keyword evidence="1" id="KW-1133">Transmembrane helix</keyword>
<accession>A0A7X1P009</accession>
<protein>
    <submittedName>
        <fullName evidence="2">Uncharacterized protein</fullName>
    </submittedName>
</protein>
<feature type="transmembrane region" description="Helical" evidence="1">
    <location>
        <begin position="141"/>
        <end position="165"/>
    </location>
</feature>
<keyword evidence="1" id="KW-0472">Membrane</keyword>
<dbReference type="Proteomes" id="UP000484842">
    <property type="component" value="Unassembled WGS sequence"/>
</dbReference>
<reference evidence="2 3" key="1">
    <citation type="submission" date="2019-10" db="EMBL/GenBank/DDBJ databases">
        <title>Deinococcus sp. isolated from soil.</title>
        <authorList>
            <person name="Li Y."/>
            <person name="Wang J."/>
        </authorList>
    </citation>
    <scope>NUCLEOTIDE SEQUENCE [LARGE SCALE GENOMIC DNA]</scope>
    <source>
        <strain evidence="2 3">SDU3-2</strain>
    </source>
</reference>
<organism evidence="2 3">
    <name type="scientific">Deinococcus terrestris</name>
    <dbReference type="NCBI Taxonomy" id="2651870"/>
    <lineage>
        <taxon>Bacteria</taxon>
        <taxon>Thermotogati</taxon>
        <taxon>Deinococcota</taxon>
        <taxon>Deinococci</taxon>
        <taxon>Deinococcales</taxon>
        <taxon>Deinococcaceae</taxon>
        <taxon>Deinococcus</taxon>
    </lineage>
</organism>
<dbReference type="AlphaFoldDB" id="A0A7X1P009"/>
<evidence type="ECO:0000313" key="3">
    <source>
        <dbReference type="Proteomes" id="UP000484842"/>
    </source>
</evidence>
<gene>
    <name evidence="2" type="ORF">F8S09_17325</name>
</gene>